<dbReference type="Proteomes" id="UP001149074">
    <property type="component" value="Unassembled WGS sequence"/>
</dbReference>
<feature type="compositionally biased region" description="Basic residues" evidence="6">
    <location>
        <begin position="230"/>
        <end position="246"/>
    </location>
</feature>
<evidence type="ECO:0000256" key="1">
    <source>
        <dbReference type="ARBA" id="ARBA00004123"/>
    </source>
</evidence>
<dbReference type="Gene3D" id="3.30.1740.10">
    <property type="entry name" value="Zinc finger, PARP-type"/>
    <property type="match status" value="1"/>
</dbReference>
<keyword evidence="3" id="KW-0863">Zinc-finger</keyword>
<feature type="compositionally biased region" description="Low complexity" evidence="6">
    <location>
        <begin position="209"/>
        <end position="219"/>
    </location>
</feature>
<dbReference type="EMBL" id="JAPQKI010000004">
    <property type="protein sequence ID" value="KAJ5103514.1"/>
    <property type="molecule type" value="Genomic_DNA"/>
</dbReference>
<comment type="caution">
    <text evidence="8">The sequence shown here is derived from an EMBL/GenBank/DDBJ whole genome shotgun (WGS) entry which is preliminary data.</text>
</comment>
<feature type="region of interest" description="Disordered" evidence="6">
    <location>
        <begin position="105"/>
        <end position="246"/>
    </location>
</feature>
<reference evidence="8" key="2">
    <citation type="journal article" date="2023" name="IMA Fungus">
        <title>Comparative genomic study of the Penicillium genus elucidates a diverse pangenome and 15 lateral gene transfer events.</title>
        <authorList>
            <person name="Petersen C."/>
            <person name="Sorensen T."/>
            <person name="Nielsen M.R."/>
            <person name="Sondergaard T.E."/>
            <person name="Sorensen J.L."/>
            <person name="Fitzpatrick D.A."/>
            <person name="Frisvad J.C."/>
            <person name="Nielsen K.L."/>
        </authorList>
    </citation>
    <scope>NUCLEOTIDE SEQUENCE</scope>
    <source>
        <strain evidence="8">IBT 30761</strain>
    </source>
</reference>
<dbReference type="GO" id="GO:0008270">
    <property type="term" value="F:zinc ion binding"/>
    <property type="evidence" value="ECO:0007669"/>
    <property type="project" value="UniProtKB-KW"/>
</dbReference>
<dbReference type="GO" id="GO:0005634">
    <property type="term" value="C:nucleus"/>
    <property type="evidence" value="ECO:0007669"/>
    <property type="project" value="UniProtKB-SubCell"/>
</dbReference>
<dbReference type="Pfam" id="PF00645">
    <property type="entry name" value="zf-PARP"/>
    <property type="match status" value="1"/>
</dbReference>
<protein>
    <recommendedName>
        <fullName evidence="7">PARP-type domain-containing protein</fullName>
    </recommendedName>
</protein>
<organism evidence="8 9">
    <name type="scientific">Penicillium argentinense</name>
    <dbReference type="NCBI Taxonomy" id="1131581"/>
    <lineage>
        <taxon>Eukaryota</taxon>
        <taxon>Fungi</taxon>
        <taxon>Dikarya</taxon>
        <taxon>Ascomycota</taxon>
        <taxon>Pezizomycotina</taxon>
        <taxon>Eurotiomycetes</taxon>
        <taxon>Eurotiomycetidae</taxon>
        <taxon>Eurotiales</taxon>
        <taxon>Aspergillaceae</taxon>
        <taxon>Penicillium</taxon>
    </lineage>
</organism>
<feature type="compositionally biased region" description="Basic and acidic residues" evidence="6">
    <location>
        <begin position="149"/>
        <end position="170"/>
    </location>
</feature>
<feature type="compositionally biased region" description="Basic and acidic residues" evidence="6">
    <location>
        <begin position="126"/>
        <end position="139"/>
    </location>
</feature>
<dbReference type="GO" id="GO:0003677">
    <property type="term" value="F:DNA binding"/>
    <property type="evidence" value="ECO:0007669"/>
    <property type="project" value="InterPro"/>
</dbReference>
<evidence type="ECO:0000256" key="4">
    <source>
        <dbReference type="ARBA" id="ARBA00022833"/>
    </source>
</evidence>
<name>A0A9W9KEI8_9EURO</name>
<evidence type="ECO:0000256" key="3">
    <source>
        <dbReference type="ARBA" id="ARBA00022771"/>
    </source>
</evidence>
<comment type="subcellular location">
    <subcellularLocation>
        <location evidence="1">Nucleus</location>
    </subcellularLocation>
</comment>
<keyword evidence="5" id="KW-0539">Nucleus</keyword>
<evidence type="ECO:0000256" key="6">
    <source>
        <dbReference type="SAM" id="MobiDB-lite"/>
    </source>
</evidence>
<evidence type="ECO:0000256" key="2">
    <source>
        <dbReference type="ARBA" id="ARBA00022723"/>
    </source>
</evidence>
<dbReference type="PROSITE" id="PS50064">
    <property type="entry name" value="ZF_PARP_2"/>
    <property type="match status" value="1"/>
</dbReference>
<dbReference type="AlphaFoldDB" id="A0A9W9KEI8"/>
<accession>A0A9W9KEI8</accession>
<dbReference type="SUPFAM" id="SSF57716">
    <property type="entry name" value="Glucocorticoid receptor-like (DNA-binding domain)"/>
    <property type="match status" value="1"/>
</dbReference>
<keyword evidence="9" id="KW-1185">Reference proteome</keyword>
<dbReference type="OrthoDB" id="429950at2759"/>
<evidence type="ECO:0000256" key="5">
    <source>
        <dbReference type="ARBA" id="ARBA00023242"/>
    </source>
</evidence>
<evidence type="ECO:0000313" key="8">
    <source>
        <dbReference type="EMBL" id="KAJ5103514.1"/>
    </source>
</evidence>
<gene>
    <name evidence="8" type="ORF">N7532_004043</name>
</gene>
<dbReference type="InterPro" id="IPR001510">
    <property type="entry name" value="Znf_PARP"/>
</dbReference>
<dbReference type="RefSeq" id="XP_056476894.1">
    <property type="nucleotide sequence ID" value="XM_056616537.1"/>
</dbReference>
<reference evidence="8" key="1">
    <citation type="submission" date="2022-11" db="EMBL/GenBank/DDBJ databases">
        <authorList>
            <person name="Petersen C."/>
        </authorList>
    </citation>
    <scope>NUCLEOTIDE SEQUENCE</scope>
    <source>
        <strain evidence="8">IBT 30761</strain>
    </source>
</reference>
<evidence type="ECO:0000259" key="7">
    <source>
        <dbReference type="PROSITE" id="PS50064"/>
    </source>
</evidence>
<feature type="domain" description="PARP-type" evidence="7">
    <location>
        <begin position="3"/>
        <end position="100"/>
    </location>
</feature>
<dbReference type="GeneID" id="81355516"/>
<dbReference type="InterPro" id="IPR036957">
    <property type="entry name" value="Znf_PARP_sf"/>
</dbReference>
<dbReference type="SMART" id="SM01336">
    <property type="entry name" value="zf-PARP"/>
    <property type="match status" value="1"/>
</dbReference>
<keyword evidence="4" id="KW-0862">Zinc</keyword>
<evidence type="ECO:0000313" key="9">
    <source>
        <dbReference type="Proteomes" id="UP001149074"/>
    </source>
</evidence>
<sequence length="246" mass="27371">MPYRIEISPNNRAGCTNKECKDAKVKITKGEIRVGSWIDNERFQSWSWRHWGCTTPRVLHNITENIANEDKSIAFDTLDGWEELDDETREKIRTAIEKGHIEDDEWNGDAECNRPGKTGMRAKSSNKADAKDDAKETSPKKTKAAPATKTKESSKAKESPKSKKTGDSGKKAPGKRAHPPSAKQAQDTESKPAAKRKRVSSTQARRTKSPTSSESSTSESGEDDDYVPHSKGKKRAPATKKYRGKK</sequence>
<proteinExistence type="predicted"/>
<keyword evidence="2" id="KW-0479">Metal-binding</keyword>